<dbReference type="PANTHER" id="PTHR33336:SF3">
    <property type="entry name" value="ABM DOMAIN-CONTAINING PROTEIN"/>
    <property type="match status" value="1"/>
</dbReference>
<evidence type="ECO:0000313" key="5">
    <source>
        <dbReference type="Proteomes" id="UP000294619"/>
    </source>
</evidence>
<sequence>MTLSKWLLATALATGTLAQAAPIVNLFELGVAAGKNADYQAVGEHNITTSLAAEAGTLAMYSVRSKADANLAYMFEIYADEAAYQAHLQSPQYQAFLQAVPSILTDRKQKTELVPRFLGDKKIAPGADIRTNLVVVEVKPPFNQDFYRLVSAEMQQSLQAENGVLAMYAATAKEAPQRWYFFEIYADEAAYQRHRQTPHFQHYLQTSAAMVQDKQFIQIQPMLLGNKGYLNFQAAPPQSEATQEHSK</sequence>
<protein>
    <submittedName>
        <fullName evidence="4">Antibiotic biosynthesis monooxygenase</fullName>
    </submittedName>
    <submittedName>
        <fullName evidence="3">Quinol monooxygenase YgiN</fullName>
    </submittedName>
</protein>
<dbReference type="SUPFAM" id="SSF54909">
    <property type="entry name" value="Dimeric alpha+beta barrel"/>
    <property type="match status" value="2"/>
</dbReference>
<feature type="chain" id="PRO_5020688100" evidence="1">
    <location>
        <begin position="21"/>
        <end position="247"/>
    </location>
</feature>
<dbReference type="RefSeq" id="WP_132965033.1">
    <property type="nucleotide sequence ID" value="NZ_LEKL01000019.1"/>
</dbReference>
<dbReference type="AlphaFoldDB" id="A0A4R3YA43"/>
<dbReference type="Proteomes" id="UP000305526">
    <property type="component" value="Unassembled WGS sequence"/>
</dbReference>
<keyword evidence="1" id="KW-0732">Signal</keyword>
<feature type="signal peptide" evidence="1">
    <location>
        <begin position="1"/>
        <end position="20"/>
    </location>
</feature>
<dbReference type="InterPro" id="IPR050744">
    <property type="entry name" value="AI-2_Isomerase_LsrG"/>
</dbReference>
<dbReference type="EMBL" id="SMCP01000002">
    <property type="protein sequence ID" value="TCV89255.1"/>
    <property type="molecule type" value="Genomic_DNA"/>
</dbReference>
<reference evidence="3 5" key="1">
    <citation type="submission" date="2019-03" db="EMBL/GenBank/DDBJ databases">
        <title>Genomic Encyclopedia of Type Strains, Phase IV (KMG-IV): sequencing the most valuable type-strain genomes for metagenomic binning, comparative biology and taxonomic classification.</title>
        <authorList>
            <person name="Goeker M."/>
        </authorList>
    </citation>
    <scope>NUCLEOTIDE SEQUENCE [LARGE SCALE GENOMIC DNA]</scope>
    <source>
        <strain evidence="3 5">DSM 28140</strain>
    </source>
</reference>
<evidence type="ECO:0000259" key="2">
    <source>
        <dbReference type="PROSITE" id="PS51725"/>
    </source>
</evidence>
<reference evidence="4 6" key="2">
    <citation type="submission" date="2019-05" db="EMBL/GenBank/DDBJ databases">
        <title>Pasteurellaceae isolates from reptiles.</title>
        <authorList>
            <person name="Bojesen A.M."/>
            <person name="Lund E."/>
        </authorList>
    </citation>
    <scope>NUCLEOTIDE SEQUENCE [LARGE SCALE GENOMIC DNA]</scope>
    <source>
        <strain evidence="4 6">ELNT2x</strain>
    </source>
</reference>
<dbReference type="InterPro" id="IPR007138">
    <property type="entry name" value="ABM_dom"/>
</dbReference>
<feature type="domain" description="ABM" evidence="2">
    <location>
        <begin position="23"/>
        <end position="113"/>
    </location>
</feature>
<dbReference type="Proteomes" id="UP000294619">
    <property type="component" value="Unassembled WGS sequence"/>
</dbReference>
<evidence type="ECO:0000256" key="1">
    <source>
        <dbReference type="SAM" id="SignalP"/>
    </source>
</evidence>
<dbReference type="PROSITE" id="PS51725">
    <property type="entry name" value="ABM"/>
    <property type="match status" value="2"/>
</dbReference>
<dbReference type="Pfam" id="PF03992">
    <property type="entry name" value="ABM"/>
    <property type="match status" value="2"/>
</dbReference>
<organism evidence="3 5">
    <name type="scientific">Testudinibacter aquarius</name>
    <dbReference type="NCBI Taxonomy" id="1524974"/>
    <lineage>
        <taxon>Bacteria</taxon>
        <taxon>Pseudomonadati</taxon>
        <taxon>Pseudomonadota</taxon>
        <taxon>Gammaproteobacteria</taxon>
        <taxon>Pasteurellales</taxon>
        <taxon>Pasteurellaceae</taxon>
        <taxon>Testudinibacter</taxon>
    </lineage>
</organism>
<dbReference type="GO" id="GO:0004497">
    <property type="term" value="F:monooxygenase activity"/>
    <property type="evidence" value="ECO:0007669"/>
    <property type="project" value="UniProtKB-KW"/>
</dbReference>
<gene>
    <name evidence="3" type="ORF">EDC16_102132</name>
    <name evidence="4" type="ORF">FHQ21_01640</name>
</gene>
<dbReference type="InterPro" id="IPR011008">
    <property type="entry name" value="Dimeric_a/b-barrel"/>
</dbReference>
<keyword evidence="3" id="KW-0503">Monooxygenase</keyword>
<comment type="caution">
    <text evidence="3">The sequence shown here is derived from an EMBL/GenBank/DDBJ whole genome shotgun (WGS) entry which is preliminary data.</text>
</comment>
<evidence type="ECO:0000313" key="3">
    <source>
        <dbReference type="EMBL" id="TCV89255.1"/>
    </source>
</evidence>
<keyword evidence="6" id="KW-1185">Reference proteome</keyword>
<evidence type="ECO:0000313" key="4">
    <source>
        <dbReference type="EMBL" id="TNG93314.1"/>
    </source>
</evidence>
<dbReference type="EMBL" id="VDGV01000009">
    <property type="protein sequence ID" value="TNG93314.1"/>
    <property type="molecule type" value="Genomic_DNA"/>
</dbReference>
<dbReference type="PANTHER" id="PTHR33336">
    <property type="entry name" value="QUINOL MONOOXYGENASE YGIN-RELATED"/>
    <property type="match status" value="1"/>
</dbReference>
<feature type="domain" description="ABM" evidence="2">
    <location>
        <begin position="130"/>
        <end position="219"/>
    </location>
</feature>
<dbReference type="Gene3D" id="3.30.70.100">
    <property type="match status" value="1"/>
</dbReference>
<accession>A0A4R3YA43</accession>
<proteinExistence type="predicted"/>
<keyword evidence="3" id="KW-0560">Oxidoreductase</keyword>
<name>A0A4R3YA43_9PAST</name>
<evidence type="ECO:0000313" key="6">
    <source>
        <dbReference type="Proteomes" id="UP000305526"/>
    </source>
</evidence>